<dbReference type="EMBL" id="JADYXP020000013">
    <property type="protein sequence ID" value="KAL0111450.1"/>
    <property type="molecule type" value="Genomic_DNA"/>
</dbReference>
<evidence type="ECO:0000256" key="1">
    <source>
        <dbReference type="SAM" id="MobiDB-lite"/>
    </source>
</evidence>
<organism evidence="2 3">
    <name type="scientific">Cardiocondyla obscurior</name>
    <dbReference type="NCBI Taxonomy" id="286306"/>
    <lineage>
        <taxon>Eukaryota</taxon>
        <taxon>Metazoa</taxon>
        <taxon>Ecdysozoa</taxon>
        <taxon>Arthropoda</taxon>
        <taxon>Hexapoda</taxon>
        <taxon>Insecta</taxon>
        <taxon>Pterygota</taxon>
        <taxon>Neoptera</taxon>
        <taxon>Endopterygota</taxon>
        <taxon>Hymenoptera</taxon>
        <taxon>Apocrita</taxon>
        <taxon>Aculeata</taxon>
        <taxon>Formicoidea</taxon>
        <taxon>Formicidae</taxon>
        <taxon>Myrmicinae</taxon>
        <taxon>Cardiocondyla</taxon>
    </lineage>
</organism>
<feature type="region of interest" description="Disordered" evidence="1">
    <location>
        <begin position="1"/>
        <end position="21"/>
    </location>
</feature>
<evidence type="ECO:0000313" key="3">
    <source>
        <dbReference type="Proteomes" id="UP001430953"/>
    </source>
</evidence>
<gene>
    <name evidence="2" type="ORF">PUN28_012976</name>
</gene>
<sequence length="136" mass="15605">MHTHTSSLSHTHAHTNTHSVHSPSAQDLACIGIEDILRILSLVLPLHYELLDAFIPLNMPILNEVSTSIRSSFLYARQLLMKLCNKPSCHKIIFNTRFHISFTKDNYLCFIADECCLQIRSSIKHSLPEIYYALRK</sequence>
<accession>A0AAW2FBA8</accession>
<comment type="caution">
    <text evidence="2">The sequence shown here is derived from an EMBL/GenBank/DDBJ whole genome shotgun (WGS) entry which is preliminary data.</text>
</comment>
<evidence type="ECO:0000313" key="2">
    <source>
        <dbReference type="EMBL" id="KAL0111450.1"/>
    </source>
</evidence>
<protein>
    <submittedName>
        <fullName evidence="2">Uncharacterized protein</fullName>
    </submittedName>
</protein>
<proteinExistence type="predicted"/>
<dbReference type="AlphaFoldDB" id="A0AAW2FBA8"/>
<reference evidence="2 3" key="1">
    <citation type="submission" date="2023-03" db="EMBL/GenBank/DDBJ databases">
        <title>High recombination rates correlate with genetic variation in Cardiocondyla obscurior ants.</title>
        <authorList>
            <person name="Errbii M."/>
        </authorList>
    </citation>
    <scope>NUCLEOTIDE SEQUENCE [LARGE SCALE GENOMIC DNA]</scope>
    <source>
        <strain evidence="2">Alpha-2009</strain>
        <tissue evidence="2">Whole body</tissue>
    </source>
</reference>
<dbReference type="Proteomes" id="UP001430953">
    <property type="component" value="Unassembled WGS sequence"/>
</dbReference>
<name>A0AAW2FBA8_9HYME</name>
<keyword evidence="3" id="KW-1185">Reference proteome</keyword>